<evidence type="ECO:0000256" key="10">
    <source>
        <dbReference type="SAM" id="Phobius"/>
    </source>
</evidence>
<protein>
    <submittedName>
        <fullName evidence="11">Cytochrome p450 like protein</fullName>
    </submittedName>
</protein>
<evidence type="ECO:0000256" key="9">
    <source>
        <dbReference type="RuleBase" id="RU000461"/>
    </source>
</evidence>
<keyword evidence="3 8" id="KW-0349">Heme</keyword>
<feature type="binding site" description="axial binding residue" evidence="8">
    <location>
        <position position="454"/>
    </location>
    <ligand>
        <name>heme</name>
        <dbReference type="ChEBI" id="CHEBI:30413"/>
    </ligand>
    <ligandPart>
        <name>Fe</name>
        <dbReference type="ChEBI" id="CHEBI:18248"/>
    </ligandPart>
</feature>
<comment type="cofactor">
    <cofactor evidence="1 8">
        <name>heme</name>
        <dbReference type="ChEBI" id="CHEBI:30413"/>
    </cofactor>
</comment>
<dbReference type="CDD" id="cd11041">
    <property type="entry name" value="CYP503A1-like"/>
    <property type="match status" value="1"/>
</dbReference>
<reference evidence="11 12" key="1">
    <citation type="submission" date="2015-03" db="EMBL/GenBank/DDBJ databases">
        <title>RNA-seq based gene annotation and comparative genomics of four Zymoseptoria species reveal species-specific pathogenicity related genes and transposable element activity.</title>
        <authorList>
            <person name="Grandaubert J."/>
            <person name="Bhattacharyya A."/>
            <person name="Stukenbrock E.H."/>
        </authorList>
    </citation>
    <scope>NUCLEOTIDE SEQUENCE [LARGE SCALE GENOMIC DNA]</scope>
    <source>
        <strain evidence="11 12">Zb18110</strain>
    </source>
</reference>
<proteinExistence type="inferred from homology"/>
<dbReference type="Proteomes" id="UP000033647">
    <property type="component" value="Unassembled WGS sequence"/>
</dbReference>
<dbReference type="OrthoDB" id="1844152at2759"/>
<dbReference type="SUPFAM" id="SSF48264">
    <property type="entry name" value="Cytochrome P450"/>
    <property type="match status" value="1"/>
</dbReference>
<dbReference type="InterPro" id="IPR002403">
    <property type="entry name" value="Cyt_P450_E_grp-IV"/>
</dbReference>
<sequence>MANDLITYLLNVRPFSSFLLIGIGIITLVFARWALVRPKPVPGIPVVLAAPKGWRSLVEQNAFVQHARTILEQGLRECPGCFQVWTSSGYKVVVPNRFADELKSNPDLSFNEAFQEPFFHWPGFEDLHQALQNDWFIQGVVRIKLTQSLALVTDALVEEAIFSSHSYLGDSMSWSTIRPKDFLLDAVSRLSSVVFLGRKLARDKSWLQIAKDHTVDSFAAQDILRAVHPLLRLPTYYFDSTCVRLRQRIKTSRKLIATEIEARRKRAVEAQKEGRKVAKESDAISWMVDVAKDVPVDYTAAQLALTTAAVHTTSETTASCILQLCEAPEIVPALRAEIIDVLDEKGWSKTSLPRLKLMDSFMKEVQRTHAMAMTSMKRKVKKSITLSDGTHLPAGITIMISDDKTHDGEVYSNPAKFDAKRFLQLRQQPGEENRHQFVTTTAEHLSFGHGQHACPGRFFASNEIKIFLCVFILSYDCQFVPGEKRKNALEFETSMMIDPTTEVQVRKRTPEIDLLNPMGTAQS</sequence>
<dbReference type="Pfam" id="PF00067">
    <property type="entry name" value="p450"/>
    <property type="match status" value="1"/>
</dbReference>
<evidence type="ECO:0000256" key="2">
    <source>
        <dbReference type="ARBA" id="ARBA00010617"/>
    </source>
</evidence>
<comment type="caution">
    <text evidence="11">The sequence shown here is derived from an EMBL/GenBank/DDBJ whole genome shotgun (WGS) entry which is preliminary data.</text>
</comment>
<evidence type="ECO:0000256" key="1">
    <source>
        <dbReference type="ARBA" id="ARBA00001971"/>
    </source>
</evidence>
<dbReference type="GO" id="GO:0005506">
    <property type="term" value="F:iron ion binding"/>
    <property type="evidence" value="ECO:0007669"/>
    <property type="project" value="InterPro"/>
</dbReference>
<keyword evidence="4 8" id="KW-0479">Metal-binding</keyword>
<gene>
    <name evidence="11" type="ORF">TI39_contig4407g00001</name>
</gene>
<dbReference type="InterPro" id="IPR017972">
    <property type="entry name" value="Cyt_P450_CS"/>
</dbReference>
<feature type="transmembrane region" description="Helical" evidence="10">
    <location>
        <begin position="15"/>
        <end position="35"/>
    </location>
</feature>
<dbReference type="PANTHER" id="PTHR46206:SF2">
    <property type="entry name" value="CYTOCHROME P450 MONOOXYGENASE AUSG-RELATED"/>
    <property type="match status" value="1"/>
</dbReference>
<name>A0A0F4G7W5_9PEZI</name>
<keyword evidence="10" id="KW-0472">Membrane</keyword>
<dbReference type="GO" id="GO:0020037">
    <property type="term" value="F:heme binding"/>
    <property type="evidence" value="ECO:0007669"/>
    <property type="project" value="InterPro"/>
</dbReference>
<evidence type="ECO:0000256" key="5">
    <source>
        <dbReference type="ARBA" id="ARBA00023002"/>
    </source>
</evidence>
<dbReference type="PROSITE" id="PS00086">
    <property type="entry name" value="CYTOCHROME_P450"/>
    <property type="match status" value="1"/>
</dbReference>
<dbReference type="STRING" id="1047168.A0A0F4G7W5"/>
<dbReference type="InterPro" id="IPR036396">
    <property type="entry name" value="Cyt_P450_sf"/>
</dbReference>
<dbReference type="Gene3D" id="1.10.630.10">
    <property type="entry name" value="Cytochrome P450"/>
    <property type="match status" value="1"/>
</dbReference>
<keyword evidence="5 9" id="KW-0560">Oxidoreductase</keyword>
<keyword evidence="10" id="KW-1133">Transmembrane helix</keyword>
<dbReference type="EMBL" id="LAFY01004366">
    <property type="protein sequence ID" value="KJX93102.1"/>
    <property type="molecule type" value="Genomic_DNA"/>
</dbReference>
<keyword evidence="6 8" id="KW-0408">Iron</keyword>
<keyword evidence="12" id="KW-1185">Reference proteome</keyword>
<evidence type="ECO:0000313" key="12">
    <source>
        <dbReference type="Proteomes" id="UP000033647"/>
    </source>
</evidence>
<evidence type="ECO:0000256" key="8">
    <source>
        <dbReference type="PIRSR" id="PIRSR602403-1"/>
    </source>
</evidence>
<evidence type="ECO:0000256" key="7">
    <source>
        <dbReference type="ARBA" id="ARBA00023033"/>
    </source>
</evidence>
<evidence type="ECO:0000256" key="4">
    <source>
        <dbReference type="ARBA" id="ARBA00022723"/>
    </source>
</evidence>
<organism evidence="11 12">
    <name type="scientific">Zymoseptoria brevis</name>
    <dbReference type="NCBI Taxonomy" id="1047168"/>
    <lineage>
        <taxon>Eukaryota</taxon>
        <taxon>Fungi</taxon>
        <taxon>Dikarya</taxon>
        <taxon>Ascomycota</taxon>
        <taxon>Pezizomycotina</taxon>
        <taxon>Dothideomycetes</taxon>
        <taxon>Dothideomycetidae</taxon>
        <taxon>Mycosphaerellales</taxon>
        <taxon>Mycosphaerellaceae</taxon>
        <taxon>Zymoseptoria</taxon>
    </lineage>
</organism>
<dbReference type="PRINTS" id="PR00465">
    <property type="entry name" value="EP450IV"/>
</dbReference>
<dbReference type="GO" id="GO:0016705">
    <property type="term" value="F:oxidoreductase activity, acting on paired donors, with incorporation or reduction of molecular oxygen"/>
    <property type="evidence" value="ECO:0007669"/>
    <property type="project" value="InterPro"/>
</dbReference>
<keyword evidence="10" id="KW-0812">Transmembrane</keyword>
<dbReference type="InterPro" id="IPR001128">
    <property type="entry name" value="Cyt_P450"/>
</dbReference>
<evidence type="ECO:0000256" key="3">
    <source>
        <dbReference type="ARBA" id="ARBA00022617"/>
    </source>
</evidence>
<dbReference type="PANTHER" id="PTHR46206">
    <property type="entry name" value="CYTOCHROME P450"/>
    <property type="match status" value="1"/>
</dbReference>
<evidence type="ECO:0000313" key="11">
    <source>
        <dbReference type="EMBL" id="KJX93102.1"/>
    </source>
</evidence>
<dbReference type="AlphaFoldDB" id="A0A0F4G7W5"/>
<comment type="similarity">
    <text evidence="2 9">Belongs to the cytochrome P450 family.</text>
</comment>
<dbReference type="GO" id="GO:0004497">
    <property type="term" value="F:monooxygenase activity"/>
    <property type="evidence" value="ECO:0007669"/>
    <property type="project" value="UniProtKB-KW"/>
</dbReference>
<accession>A0A0F4G7W5</accession>
<evidence type="ECO:0000256" key="6">
    <source>
        <dbReference type="ARBA" id="ARBA00023004"/>
    </source>
</evidence>
<keyword evidence="7 9" id="KW-0503">Monooxygenase</keyword>